<gene>
    <name evidence="10" type="primary">nikR</name>
    <name evidence="10" type="ORF">E3J59_01515</name>
</gene>
<dbReference type="NCBIfam" id="NF001884">
    <property type="entry name" value="PRK00630.1"/>
    <property type="match status" value="1"/>
</dbReference>
<evidence type="ECO:0000256" key="2">
    <source>
        <dbReference type="ARBA" id="ARBA00022596"/>
    </source>
</evidence>
<feature type="binding site" evidence="7">
    <location>
        <position position="99"/>
    </location>
    <ligand>
        <name>Ni(2+)</name>
        <dbReference type="ChEBI" id="CHEBI:49786"/>
    </ligand>
</feature>
<feature type="binding site" evidence="7">
    <location>
        <position position="80"/>
    </location>
    <ligand>
        <name>Ni(2+)</name>
        <dbReference type="ChEBI" id="CHEBI:49786"/>
    </ligand>
</feature>
<evidence type="ECO:0000256" key="7">
    <source>
        <dbReference type="HAMAP-Rule" id="MF_00476"/>
    </source>
</evidence>
<dbReference type="Pfam" id="PF08753">
    <property type="entry name" value="NikR_C"/>
    <property type="match status" value="1"/>
</dbReference>
<feature type="domain" description="Ribbon-helix-helix protein CopG" evidence="8">
    <location>
        <begin position="6"/>
        <end position="47"/>
    </location>
</feature>
<evidence type="ECO:0000256" key="5">
    <source>
        <dbReference type="ARBA" id="ARBA00023125"/>
    </source>
</evidence>
<dbReference type="CDD" id="cd22231">
    <property type="entry name" value="RHH_NikR_HicB-like"/>
    <property type="match status" value="1"/>
</dbReference>
<dbReference type="InterPro" id="IPR045865">
    <property type="entry name" value="ACT-like_dom_sf"/>
</dbReference>
<dbReference type="GO" id="GO:0010045">
    <property type="term" value="P:response to nickel cation"/>
    <property type="evidence" value="ECO:0007669"/>
    <property type="project" value="InterPro"/>
</dbReference>
<dbReference type="NCBIfam" id="NF002815">
    <property type="entry name" value="PRK02967.1"/>
    <property type="match status" value="1"/>
</dbReference>
<dbReference type="PANTHER" id="PTHR34719">
    <property type="entry name" value="NICKEL-RESPONSIVE REGULATOR"/>
    <property type="match status" value="1"/>
</dbReference>
<dbReference type="SUPFAM" id="SSF47598">
    <property type="entry name" value="Ribbon-helix-helix"/>
    <property type="match status" value="1"/>
</dbReference>
<evidence type="ECO:0000313" key="11">
    <source>
        <dbReference type="Proteomes" id="UP000320679"/>
    </source>
</evidence>
<protein>
    <recommendedName>
        <fullName evidence="7">Putative nickel-responsive regulator</fullName>
    </recommendedName>
</protein>
<dbReference type="Proteomes" id="UP000320679">
    <property type="component" value="Unassembled WGS sequence"/>
</dbReference>
<evidence type="ECO:0000259" key="9">
    <source>
        <dbReference type="Pfam" id="PF08753"/>
    </source>
</evidence>
<dbReference type="EMBL" id="SOJK01000069">
    <property type="protein sequence ID" value="TET47892.1"/>
    <property type="molecule type" value="Genomic_DNA"/>
</dbReference>
<dbReference type="HAMAP" id="MF_00476">
    <property type="entry name" value="NikR"/>
    <property type="match status" value="1"/>
</dbReference>
<feature type="binding site" evidence="7">
    <location>
        <position position="93"/>
    </location>
    <ligand>
        <name>Ni(2+)</name>
        <dbReference type="ChEBI" id="CHEBI:49786"/>
    </ligand>
</feature>
<dbReference type="NCBIfam" id="NF002169">
    <property type="entry name" value="PRK01002.1"/>
    <property type="match status" value="1"/>
</dbReference>
<evidence type="ECO:0000313" key="10">
    <source>
        <dbReference type="EMBL" id="TET47892.1"/>
    </source>
</evidence>
<proteinExistence type="inferred from homology"/>
<dbReference type="InterPro" id="IPR002145">
    <property type="entry name" value="CopG"/>
</dbReference>
<name>A0A523UZF3_UNCAE</name>
<dbReference type="InterPro" id="IPR014864">
    <property type="entry name" value="TF_NikR_Ni-bd_C"/>
</dbReference>
<dbReference type="GO" id="GO:0016151">
    <property type="term" value="F:nickel cation binding"/>
    <property type="evidence" value="ECO:0007669"/>
    <property type="project" value="UniProtKB-UniRule"/>
</dbReference>
<keyword evidence="4 7" id="KW-0805">Transcription regulation</keyword>
<evidence type="ECO:0000259" key="8">
    <source>
        <dbReference type="Pfam" id="PF01402"/>
    </source>
</evidence>
<dbReference type="NCBIfam" id="NF003381">
    <property type="entry name" value="PRK04460.1"/>
    <property type="match status" value="1"/>
</dbReference>
<reference evidence="10 11" key="1">
    <citation type="submission" date="2019-03" db="EMBL/GenBank/DDBJ databases">
        <title>Metabolic potential of uncultured bacteria and archaea associated with petroleum seepage in deep-sea sediments.</title>
        <authorList>
            <person name="Dong X."/>
            <person name="Hubert C."/>
        </authorList>
    </citation>
    <scope>NUCLEOTIDE SEQUENCE [LARGE SCALE GENOMIC DNA]</scope>
    <source>
        <strain evidence="10">E29_bin78</strain>
    </source>
</reference>
<evidence type="ECO:0000256" key="1">
    <source>
        <dbReference type="ARBA" id="ARBA00008478"/>
    </source>
</evidence>
<comment type="cofactor">
    <cofactor evidence="7">
        <name>Ni(2+)</name>
        <dbReference type="ChEBI" id="CHEBI:49786"/>
    </cofactor>
    <text evidence="7">Binds 1 nickel ion per subunit.</text>
</comment>
<feature type="binding site" evidence="7">
    <location>
        <position position="91"/>
    </location>
    <ligand>
        <name>Ni(2+)</name>
        <dbReference type="ChEBI" id="CHEBI:49786"/>
    </ligand>
</feature>
<dbReference type="GO" id="GO:0003677">
    <property type="term" value="F:DNA binding"/>
    <property type="evidence" value="ECO:0007669"/>
    <property type="project" value="UniProtKB-KW"/>
</dbReference>
<dbReference type="AlphaFoldDB" id="A0A523UZF3"/>
<keyword evidence="2 7" id="KW-0533">Nickel</keyword>
<comment type="caution">
    <text evidence="10">The sequence shown here is derived from an EMBL/GenBank/DDBJ whole genome shotgun (WGS) entry which is preliminary data.</text>
</comment>
<feature type="domain" description="Transcription factor NikR nickel binding C-terminal" evidence="9">
    <location>
        <begin position="57"/>
        <end position="133"/>
    </location>
</feature>
<dbReference type="InterPro" id="IPR010985">
    <property type="entry name" value="Ribbon_hlx_hlx"/>
</dbReference>
<keyword evidence="3 7" id="KW-0479">Metal-binding</keyword>
<accession>A0A523UZF3</accession>
<comment type="similarity">
    <text evidence="1 7">Belongs to the transcriptional regulatory CopG/NikR family.</text>
</comment>
<dbReference type="Gene3D" id="3.30.70.1150">
    <property type="entry name" value="ACT-like. Chain A, domain 2"/>
    <property type="match status" value="1"/>
</dbReference>
<evidence type="ECO:0000256" key="3">
    <source>
        <dbReference type="ARBA" id="ARBA00022723"/>
    </source>
</evidence>
<dbReference type="InterPro" id="IPR022988">
    <property type="entry name" value="Ni_resp_reg_NikR"/>
</dbReference>
<comment type="function">
    <text evidence="7">Transcriptional regulator.</text>
</comment>
<dbReference type="Gene3D" id="1.10.1220.10">
    <property type="entry name" value="Met repressor-like"/>
    <property type="match status" value="1"/>
</dbReference>
<organism evidence="10 11">
    <name type="scientific">Aerophobetes bacterium</name>
    <dbReference type="NCBI Taxonomy" id="2030807"/>
    <lineage>
        <taxon>Bacteria</taxon>
        <taxon>Candidatus Aerophobota</taxon>
    </lineage>
</organism>
<sequence length="140" mass="16171">MESRLVRFGVSMDENLLQRFDTLISRKGYANRSEAMRDLIREHLVEEEWREKGREMIGTITMVYNHHTRGLSDSLTDLQHHFHDLVISTMHLHLDEDNCLEVLVVKGKVDKIKSIADKLISTRGVKHGKLTMTTTGKELS</sequence>
<keyword evidence="5 7" id="KW-0238">DNA-binding</keyword>
<evidence type="ECO:0000256" key="6">
    <source>
        <dbReference type="ARBA" id="ARBA00023163"/>
    </source>
</evidence>
<dbReference type="InterPro" id="IPR050192">
    <property type="entry name" value="CopG/NikR_regulator"/>
</dbReference>
<dbReference type="SUPFAM" id="SSF55021">
    <property type="entry name" value="ACT-like"/>
    <property type="match status" value="1"/>
</dbReference>
<keyword evidence="6 7" id="KW-0804">Transcription</keyword>
<dbReference type="Pfam" id="PF01402">
    <property type="entry name" value="RHH_1"/>
    <property type="match status" value="1"/>
</dbReference>
<dbReference type="GO" id="GO:0003700">
    <property type="term" value="F:DNA-binding transcription factor activity"/>
    <property type="evidence" value="ECO:0007669"/>
    <property type="project" value="UniProtKB-UniRule"/>
</dbReference>
<evidence type="ECO:0000256" key="4">
    <source>
        <dbReference type="ARBA" id="ARBA00023015"/>
    </source>
</evidence>
<dbReference type="PANTHER" id="PTHR34719:SF2">
    <property type="entry name" value="NICKEL-RESPONSIVE REGULATOR"/>
    <property type="match status" value="1"/>
</dbReference>
<dbReference type="InterPro" id="IPR027271">
    <property type="entry name" value="Acetolactate_synth/TF_NikR_C"/>
</dbReference>
<dbReference type="InterPro" id="IPR013321">
    <property type="entry name" value="Arc_rbn_hlx_hlx"/>
</dbReference>